<organism evidence="5 6">
    <name type="scientific">Apatococcus fuscideae</name>
    <dbReference type="NCBI Taxonomy" id="2026836"/>
    <lineage>
        <taxon>Eukaryota</taxon>
        <taxon>Viridiplantae</taxon>
        <taxon>Chlorophyta</taxon>
        <taxon>core chlorophytes</taxon>
        <taxon>Trebouxiophyceae</taxon>
        <taxon>Chlorellales</taxon>
        <taxon>Chlorellaceae</taxon>
        <taxon>Apatococcus</taxon>
    </lineage>
</organism>
<dbReference type="InterPro" id="IPR051838">
    <property type="entry name" value="ARTD_PARP"/>
</dbReference>
<evidence type="ECO:0000313" key="6">
    <source>
        <dbReference type="Proteomes" id="UP001485043"/>
    </source>
</evidence>
<comment type="caution">
    <text evidence="5">The sequence shown here is derived from an EMBL/GenBank/DDBJ whole genome shotgun (WGS) entry which is preliminary data.</text>
</comment>
<evidence type="ECO:0000256" key="3">
    <source>
        <dbReference type="ARBA" id="ARBA00022695"/>
    </source>
</evidence>
<dbReference type="EMBL" id="JALJOV010001195">
    <property type="protein sequence ID" value="KAK9852347.1"/>
    <property type="molecule type" value="Genomic_DNA"/>
</dbReference>
<evidence type="ECO:0000256" key="1">
    <source>
        <dbReference type="ARBA" id="ARBA00022676"/>
    </source>
</evidence>
<evidence type="ECO:0000256" key="4">
    <source>
        <dbReference type="ARBA" id="ARBA00023027"/>
    </source>
</evidence>
<dbReference type="AlphaFoldDB" id="A0AAW1SR74"/>
<accession>A0AAW1SR74</accession>
<keyword evidence="3" id="KW-0548">Nucleotidyltransferase</keyword>
<evidence type="ECO:0000313" key="5">
    <source>
        <dbReference type="EMBL" id="KAK9852347.1"/>
    </source>
</evidence>
<reference evidence="5 6" key="1">
    <citation type="journal article" date="2024" name="Nat. Commun.">
        <title>Phylogenomics reveals the evolutionary origins of lichenization in chlorophyte algae.</title>
        <authorList>
            <person name="Puginier C."/>
            <person name="Libourel C."/>
            <person name="Otte J."/>
            <person name="Skaloud P."/>
            <person name="Haon M."/>
            <person name="Grisel S."/>
            <person name="Petersen M."/>
            <person name="Berrin J.G."/>
            <person name="Delaux P.M."/>
            <person name="Dal Grande F."/>
            <person name="Keller J."/>
        </authorList>
    </citation>
    <scope>NUCLEOTIDE SEQUENCE [LARGE SCALE GENOMIC DNA]</scope>
    <source>
        <strain evidence="5 6">SAG 2523</strain>
    </source>
</reference>
<keyword evidence="6" id="KW-1185">Reference proteome</keyword>
<evidence type="ECO:0000256" key="2">
    <source>
        <dbReference type="ARBA" id="ARBA00022679"/>
    </source>
</evidence>
<dbReference type="GO" id="GO:0016779">
    <property type="term" value="F:nucleotidyltransferase activity"/>
    <property type="evidence" value="ECO:0007669"/>
    <property type="project" value="UniProtKB-KW"/>
</dbReference>
<dbReference type="GO" id="GO:0016757">
    <property type="term" value="F:glycosyltransferase activity"/>
    <property type="evidence" value="ECO:0007669"/>
    <property type="project" value="UniProtKB-KW"/>
</dbReference>
<dbReference type="Proteomes" id="UP001485043">
    <property type="component" value="Unassembled WGS sequence"/>
</dbReference>
<gene>
    <name evidence="5" type="ORF">WJX84_010811</name>
</gene>
<keyword evidence="2" id="KW-0808">Transferase</keyword>
<dbReference type="SUPFAM" id="SSF56399">
    <property type="entry name" value="ADP-ribosylation"/>
    <property type="match status" value="1"/>
</dbReference>
<name>A0AAW1SR74_9CHLO</name>
<proteinExistence type="predicted"/>
<dbReference type="PANTHER" id="PTHR21328">
    <property type="entry name" value="POLY ADP-RIBOSE POLYMERASE FAMILY, MEMBER PARP"/>
    <property type="match status" value="1"/>
</dbReference>
<protein>
    <recommendedName>
        <fullName evidence="7">PARP catalytic domain-containing protein</fullName>
    </recommendedName>
</protein>
<keyword evidence="4" id="KW-0520">NAD</keyword>
<keyword evidence="1" id="KW-0328">Glycosyltransferase</keyword>
<evidence type="ECO:0008006" key="7">
    <source>
        <dbReference type="Google" id="ProtNLM"/>
    </source>
</evidence>
<sequence length="177" mass="19278">MAVFAELPSVDAMGQAEDLEGFLQEGPHGRSMYRLVRWILSTNRGYLVHLPAESKIAEMQGEQFYLMTNSPEREAAFQRLKAALGPGIYLASNSQTSRAYCGYAAGSMCYSQSSLNLHGHCMALGLCEVAAPPSTADAVAIPDENAVALRYLFVYNSSDFPTVTAESLKMSSRRLPV</sequence>